<evidence type="ECO:0000313" key="1">
    <source>
        <dbReference type="EMBL" id="MBV6343422.1"/>
    </source>
</evidence>
<dbReference type="RefSeq" id="WP_218254039.1">
    <property type="nucleotide sequence ID" value="NZ_JABXWD010000583.1"/>
</dbReference>
<proteinExistence type="predicted"/>
<gene>
    <name evidence="1" type="ORF">HWQ67_17760</name>
</gene>
<accession>A0ABS6S3J5</accession>
<keyword evidence="2" id="KW-1185">Reference proteome</keyword>
<dbReference type="Proteomes" id="UP001196980">
    <property type="component" value="Unassembled WGS sequence"/>
</dbReference>
<comment type="caution">
    <text evidence="1">The sequence shown here is derived from an EMBL/GenBank/DDBJ whole genome shotgun (WGS) entry which is preliminary data.</text>
</comment>
<protein>
    <submittedName>
        <fullName evidence="1">Uncharacterized protein</fullName>
    </submittedName>
</protein>
<sequence length="187" mass="21416">MTGSETDKCAVHYGKQIKKLYDALKASLELQLHYAKLLNEYDGGKRRLDVFKSPEAWMKRLERVKKNADRKRKKLIHQMLDNQAKLVKKMKAAEKVNRKKVKLIPVDYQRCQTLVPNGNNFMTFGGVPGLVRCENAAVYVATEREPGPEGLKGAMSVCERCRMKLIEIKGADYATFVKIEDKKGRRK</sequence>
<dbReference type="EMBL" id="JABXWD010000583">
    <property type="protein sequence ID" value="MBV6343422.1"/>
    <property type="molecule type" value="Genomic_DNA"/>
</dbReference>
<evidence type="ECO:0000313" key="2">
    <source>
        <dbReference type="Proteomes" id="UP001196980"/>
    </source>
</evidence>
<name>A0ABS6S3J5_9BACT</name>
<reference evidence="1 2" key="1">
    <citation type="journal article" date="2020" name="J Geophys Res Biogeosci">
        <title>Magnetotaxis as an Adaptation to Enable Bacterial Shuttling of Microbial Sulfur and Sulfur Cycling Across Aquatic Oxic#Anoxic Interfaces.</title>
        <authorList>
            <person name="Li J."/>
            <person name="Liu P."/>
            <person name="Wang J."/>
            <person name="Roberts A.P."/>
            <person name="Pan Y."/>
        </authorList>
    </citation>
    <scope>NUCLEOTIDE SEQUENCE [LARGE SCALE GENOMIC DNA]</scope>
    <source>
        <strain evidence="1 2">MYR-1_YQ</strain>
    </source>
</reference>
<organism evidence="1 2">
    <name type="scientific">Candidatus Magnetobacterium casense</name>
    <dbReference type="NCBI Taxonomy" id="1455061"/>
    <lineage>
        <taxon>Bacteria</taxon>
        <taxon>Pseudomonadati</taxon>
        <taxon>Nitrospirota</taxon>
        <taxon>Thermodesulfovibrionia</taxon>
        <taxon>Thermodesulfovibrionales</taxon>
        <taxon>Candidatus Magnetobacteriaceae</taxon>
        <taxon>Candidatus Magnetobacterium</taxon>
    </lineage>
</organism>